<evidence type="ECO:0000256" key="6">
    <source>
        <dbReference type="ARBA" id="ARBA00022692"/>
    </source>
</evidence>
<evidence type="ECO:0000256" key="7">
    <source>
        <dbReference type="ARBA" id="ARBA00022989"/>
    </source>
</evidence>
<protein>
    <submittedName>
        <fullName evidence="9">Typeiii secretion inner membrane protein sctv</fullName>
    </submittedName>
</protein>
<keyword evidence="4" id="KW-1003">Cell membrane</keyword>
<dbReference type="Proteomes" id="UP000017944">
    <property type="component" value="Unassembled WGS sequence"/>
</dbReference>
<dbReference type="InterPro" id="IPR042194">
    <property type="entry name" value="FHIPEP_1"/>
</dbReference>
<dbReference type="GO" id="GO:0009306">
    <property type="term" value="P:protein secretion"/>
    <property type="evidence" value="ECO:0007669"/>
    <property type="project" value="InterPro"/>
</dbReference>
<keyword evidence="3" id="KW-0813">Transport</keyword>
<dbReference type="Gene3D" id="1.10.8.540">
    <property type="entry name" value="FHIPEP family, domain 3"/>
    <property type="match status" value="1"/>
</dbReference>
<sequence length="176" mass="20463">MVSGFQLFYITSNELKVDDIVLLINEVRADSFNIYFDKVCITDENGDIDALGIPVVPTSYNERVISWVDVSYTENLTNIDAKIKSAQDEFYYQLSQALLNNINEIFGIQETKNMLDQFENRYPDLLKEVFRHVTIQRISEVLQRLLGRKYFCSQFKTYYGVFGALGSQRKRCHNIS</sequence>
<keyword evidence="8" id="KW-0472">Membrane</keyword>
<evidence type="ECO:0000256" key="2">
    <source>
        <dbReference type="ARBA" id="ARBA00008835"/>
    </source>
</evidence>
<evidence type="ECO:0000256" key="1">
    <source>
        <dbReference type="ARBA" id="ARBA00004429"/>
    </source>
</evidence>
<organism evidence="9 10">
    <name type="scientific">Shigella dysenteriae WRSd3</name>
    <dbReference type="NCBI Taxonomy" id="1401327"/>
    <lineage>
        <taxon>Bacteria</taxon>
        <taxon>Pseudomonadati</taxon>
        <taxon>Pseudomonadota</taxon>
        <taxon>Gammaproteobacteria</taxon>
        <taxon>Enterobacterales</taxon>
        <taxon>Enterobacteriaceae</taxon>
        <taxon>Shigella</taxon>
    </lineage>
</organism>
<dbReference type="AlphaFoldDB" id="A0A090N9A0"/>
<evidence type="ECO:0000313" key="9">
    <source>
        <dbReference type="EMBL" id="ESU76057.1"/>
    </source>
</evidence>
<evidence type="ECO:0000256" key="4">
    <source>
        <dbReference type="ARBA" id="ARBA00022475"/>
    </source>
</evidence>
<dbReference type="EMBL" id="AXUT01000778">
    <property type="protein sequence ID" value="ESU76057.1"/>
    <property type="molecule type" value="Genomic_DNA"/>
</dbReference>
<comment type="subcellular location">
    <subcellularLocation>
        <location evidence="1">Cell inner membrane</location>
        <topology evidence="1">Multi-pass membrane protein</topology>
    </subcellularLocation>
</comment>
<comment type="similarity">
    <text evidence="2">Belongs to the FHIPEP (flagella/HR/invasion proteins export pore) family.</text>
</comment>
<comment type="caution">
    <text evidence="9">The sequence shown here is derived from an EMBL/GenBank/DDBJ whole genome shotgun (WGS) entry which is preliminary data.</text>
</comment>
<accession>A0A090N9A0</accession>
<keyword evidence="5" id="KW-0997">Cell inner membrane</keyword>
<name>A0A090N9A0_SHIDY</name>
<dbReference type="GO" id="GO:0005886">
    <property type="term" value="C:plasma membrane"/>
    <property type="evidence" value="ECO:0007669"/>
    <property type="project" value="UniProtKB-SubCell"/>
</dbReference>
<geneLocation type="plasmid" evidence="9">
    <name>unnamed</name>
</geneLocation>
<dbReference type="PANTHER" id="PTHR30161:SF2">
    <property type="entry name" value="INVASION PROTEIN INVA"/>
    <property type="match status" value="1"/>
</dbReference>
<evidence type="ECO:0000313" key="10">
    <source>
        <dbReference type="Proteomes" id="UP000017944"/>
    </source>
</evidence>
<keyword evidence="9" id="KW-0614">Plasmid</keyword>
<evidence type="ECO:0000256" key="5">
    <source>
        <dbReference type="ARBA" id="ARBA00022519"/>
    </source>
</evidence>
<proteinExistence type="inferred from homology"/>
<dbReference type="InterPro" id="IPR042193">
    <property type="entry name" value="FHIPEP_3"/>
</dbReference>
<keyword evidence="6" id="KW-0812">Transmembrane</keyword>
<evidence type="ECO:0000256" key="3">
    <source>
        <dbReference type="ARBA" id="ARBA00022448"/>
    </source>
</evidence>
<gene>
    <name evidence="9" type="ORF">WRSd3_p00209</name>
</gene>
<keyword evidence="7" id="KW-1133">Transmembrane helix</keyword>
<evidence type="ECO:0000256" key="8">
    <source>
        <dbReference type="ARBA" id="ARBA00023136"/>
    </source>
</evidence>
<dbReference type="Gene3D" id="3.40.30.60">
    <property type="entry name" value="FHIPEP family, domain 1"/>
    <property type="match status" value="1"/>
</dbReference>
<dbReference type="InterPro" id="IPR001712">
    <property type="entry name" value="T3SS_FHIPEP"/>
</dbReference>
<dbReference type="PANTHER" id="PTHR30161">
    <property type="entry name" value="FLAGELLAR EXPORT PROTEIN, MEMBRANE FLHA SUBUNIT-RELATED"/>
    <property type="match status" value="1"/>
</dbReference>
<dbReference type="Pfam" id="PF00771">
    <property type="entry name" value="FHIPEP"/>
    <property type="match status" value="1"/>
</dbReference>
<reference evidence="9 10" key="1">
    <citation type="submission" date="2013-10" db="EMBL/GenBank/DDBJ databases">
        <title>Draft genomes and the virulence plasmids of Sd1617 vaccine constructs: WRSd3 and WRSd5.</title>
        <authorList>
            <person name="Aksomboon Vongsawan A."/>
            <person name="Venkatesan M.M."/>
            <person name="Vaisvil B."/>
            <person name="Emel G."/>
            <person name="Kepatral V."/>
            <person name="Sethabutr O."/>
            <person name="Serichantalergs O."/>
            <person name="Mason C."/>
        </authorList>
    </citation>
    <scope>NUCLEOTIDE SEQUENCE [LARGE SCALE GENOMIC DNA]</scope>
    <source>
        <strain evidence="9 10">WRSd3</strain>
        <plasmid evidence="9">unnamed</plasmid>
    </source>
</reference>